<proteinExistence type="predicted"/>
<dbReference type="EMBL" id="JAWZYT010001468">
    <property type="protein sequence ID" value="KAK4311882.1"/>
    <property type="molecule type" value="Genomic_DNA"/>
</dbReference>
<organism evidence="1 2">
    <name type="scientific">Petrolisthes manimaculis</name>
    <dbReference type="NCBI Taxonomy" id="1843537"/>
    <lineage>
        <taxon>Eukaryota</taxon>
        <taxon>Metazoa</taxon>
        <taxon>Ecdysozoa</taxon>
        <taxon>Arthropoda</taxon>
        <taxon>Crustacea</taxon>
        <taxon>Multicrustacea</taxon>
        <taxon>Malacostraca</taxon>
        <taxon>Eumalacostraca</taxon>
        <taxon>Eucarida</taxon>
        <taxon>Decapoda</taxon>
        <taxon>Pleocyemata</taxon>
        <taxon>Anomura</taxon>
        <taxon>Galatheoidea</taxon>
        <taxon>Porcellanidae</taxon>
        <taxon>Petrolisthes</taxon>
    </lineage>
</organism>
<comment type="caution">
    <text evidence="1">The sequence shown here is derived from an EMBL/GenBank/DDBJ whole genome shotgun (WGS) entry which is preliminary data.</text>
</comment>
<protein>
    <submittedName>
        <fullName evidence="1">Uncharacterized protein</fullName>
    </submittedName>
</protein>
<accession>A0AAE1U6H6</accession>
<reference evidence="1" key="1">
    <citation type="submission" date="2023-11" db="EMBL/GenBank/DDBJ databases">
        <title>Genome assemblies of two species of porcelain crab, Petrolisthes cinctipes and Petrolisthes manimaculis (Anomura: Porcellanidae).</title>
        <authorList>
            <person name="Angst P."/>
        </authorList>
    </citation>
    <scope>NUCLEOTIDE SEQUENCE</scope>
    <source>
        <strain evidence="1">PB745_02</strain>
        <tissue evidence="1">Gill</tissue>
    </source>
</reference>
<sequence>MSRTIGDGGGGGGEEGTLEPGVLGVVLWCGGGGQEGVRKGRWSQGYLVVWRRGSGRVEEGVRRGSGRDAGARGTWCCVVKECLLEYLGHHHL</sequence>
<name>A0AAE1U6H6_9EUCA</name>
<dbReference type="Proteomes" id="UP001292094">
    <property type="component" value="Unassembled WGS sequence"/>
</dbReference>
<evidence type="ECO:0000313" key="2">
    <source>
        <dbReference type="Proteomes" id="UP001292094"/>
    </source>
</evidence>
<gene>
    <name evidence="1" type="ORF">Pmani_016666</name>
</gene>
<keyword evidence="2" id="KW-1185">Reference proteome</keyword>
<evidence type="ECO:0000313" key="1">
    <source>
        <dbReference type="EMBL" id="KAK4311882.1"/>
    </source>
</evidence>
<dbReference type="AlphaFoldDB" id="A0AAE1U6H6"/>